<dbReference type="Gene3D" id="3.40.50.150">
    <property type="entry name" value="Vaccinia Virus protein VP39"/>
    <property type="match status" value="1"/>
</dbReference>
<dbReference type="Proteomes" id="UP001178507">
    <property type="component" value="Unassembled WGS sequence"/>
</dbReference>
<dbReference type="InterPro" id="IPR001623">
    <property type="entry name" value="DnaJ_domain"/>
</dbReference>
<dbReference type="InterPro" id="IPR036869">
    <property type="entry name" value="J_dom_sf"/>
</dbReference>
<evidence type="ECO:0000256" key="1">
    <source>
        <dbReference type="SAM" id="MobiDB-lite"/>
    </source>
</evidence>
<dbReference type="CDD" id="cd02440">
    <property type="entry name" value="AdoMet_MTases"/>
    <property type="match status" value="1"/>
</dbReference>
<dbReference type="InterPro" id="IPR029063">
    <property type="entry name" value="SAM-dependent_MTases_sf"/>
</dbReference>
<dbReference type="AlphaFoldDB" id="A0AA36MLX9"/>
<organism evidence="3 4">
    <name type="scientific">Effrenium voratum</name>
    <dbReference type="NCBI Taxonomy" id="2562239"/>
    <lineage>
        <taxon>Eukaryota</taxon>
        <taxon>Sar</taxon>
        <taxon>Alveolata</taxon>
        <taxon>Dinophyceae</taxon>
        <taxon>Suessiales</taxon>
        <taxon>Symbiodiniaceae</taxon>
        <taxon>Effrenium</taxon>
    </lineage>
</organism>
<dbReference type="CDD" id="cd06257">
    <property type="entry name" value="DnaJ"/>
    <property type="match status" value="1"/>
</dbReference>
<evidence type="ECO:0000313" key="3">
    <source>
        <dbReference type="EMBL" id="CAJ1372017.1"/>
    </source>
</evidence>
<dbReference type="Gene3D" id="1.10.287.110">
    <property type="entry name" value="DnaJ domain"/>
    <property type="match status" value="1"/>
</dbReference>
<dbReference type="SUPFAM" id="SSF53335">
    <property type="entry name" value="S-adenosyl-L-methionine-dependent methyltransferases"/>
    <property type="match status" value="1"/>
</dbReference>
<protein>
    <recommendedName>
        <fullName evidence="2">J domain-containing protein</fullName>
    </recommendedName>
</protein>
<dbReference type="PROSITE" id="PS50076">
    <property type="entry name" value="DNAJ_2"/>
    <property type="match status" value="1"/>
</dbReference>
<evidence type="ECO:0000259" key="2">
    <source>
        <dbReference type="PROSITE" id="PS50076"/>
    </source>
</evidence>
<dbReference type="InterPro" id="IPR019410">
    <property type="entry name" value="Methyltransf_16"/>
</dbReference>
<keyword evidence="4" id="KW-1185">Reference proteome</keyword>
<dbReference type="Pfam" id="PF00226">
    <property type="entry name" value="DnaJ"/>
    <property type="match status" value="1"/>
</dbReference>
<dbReference type="Pfam" id="PF10294">
    <property type="entry name" value="Methyltransf_16"/>
    <property type="match status" value="1"/>
</dbReference>
<feature type="domain" description="J" evidence="2">
    <location>
        <begin position="6"/>
        <end position="62"/>
    </location>
</feature>
<accession>A0AA36MLX9</accession>
<reference evidence="3" key="1">
    <citation type="submission" date="2023-08" db="EMBL/GenBank/DDBJ databases">
        <authorList>
            <person name="Chen Y."/>
            <person name="Shah S."/>
            <person name="Dougan E. K."/>
            <person name="Thang M."/>
            <person name="Chan C."/>
        </authorList>
    </citation>
    <scope>NUCLEOTIDE SEQUENCE</scope>
</reference>
<comment type="caution">
    <text evidence="3">The sequence shown here is derived from an EMBL/GenBank/DDBJ whole genome shotgun (WGS) entry which is preliminary data.</text>
</comment>
<name>A0AA36MLX9_9DINO</name>
<dbReference type="SMART" id="SM00271">
    <property type="entry name" value="DnaJ"/>
    <property type="match status" value="1"/>
</dbReference>
<proteinExistence type="predicted"/>
<sequence>MMKERDSYYILGLPGPAASEEEVKKAYRNLARKEHPDKAGIGNKKRFQAIQQAYSSILKQRQFGGSVAVPEDTNEEESPKVVDSAVLQESLHYANEAHQCADEVAQGGHRALRGWEESEGSKRRSLKGLRDLTRHSASELRGVARQMRQLGRATEAMTRCAEAFLNDNLDIADTLSTGMALRDRCAIVEDSGRACVTSAELLERIGEATEATLRKVEKASPDAGEGNNLLRLGTRLLTESLARSAAVARRTAEEALNAAGKALDLHRGMLMLDAEARKERERLRKRHDFEEDEPVPAPDAERKEAPKPATSAPGFGKGRITPAALGWRMDPELSELLAQLRGEAAAALEALRALRARLPREAPQLRRWARPALGRACCEAEGDVASGAAELLELLEAPAEKFLGGPRSFRWKEVEIVYWELPEIEEDLLFGFAAWPAAQALARLLIDAESESSESSESPLPSVAKKRVLEVGAGVAVAGLSCRALGAAVCLSDAEERLVEALKEHHHDEELRFQVLDWNTDEGVEGFDVIVGSDLLLAPFGGAQALPRLLARRLAPGGCGLLLNSRRGAEAHLTAIEELRRRGFAVSIFLASSEGMGPLLPISAEQIPQLPENAPSRDRILPLFYAEIADPG</sequence>
<dbReference type="EMBL" id="CAUJNA010000111">
    <property type="protein sequence ID" value="CAJ1372017.1"/>
    <property type="molecule type" value="Genomic_DNA"/>
</dbReference>
<evidence type="ECO:0000313" key="4">
    <source>
        <dbReference type="Proteomes" id="UP001178507"/>
    </source>
</evidence>
<dbReference type="SUPFAM" id="SSF46565">
    <property type="entry name" value="Chaperone J-domain"/>
    <property type="match status" value="1"/>
</dbReference>
<gene>
    <name evidence="3" type="ORF">EVOR1521_LOCUS2176</name>
</gene>
<feature type="region of interest" description="Disordered" evidence="1">
    <location>
        <begin position="283"/>
        <end position="317"/>
    </location>
</feature>
<dbReference type="PANTHER" id="PTHR14614">
    <property type="entry name" value="HEPATOCELLULAR CARCINOMA-ASSOCIATED ANTIGEN"/>
    <property type="match status" value="1"/>
</dbReference>